<dbReference type="EMBL" id="MGER01000025">
    <property type="protein sequence ID" value="OGL88564.1"/>
    <property type="molecule type" value="Genomic_DNA"/>
</dbReference>
<dbReference type="Proteomes" id="UP000178264">
    <property type="component" value="Unassembled WGS sequence"/>
</dbReference>
<sequence length="191" mass="22783">MPHKFFQGIPSHAKRVFKGVLFEVWQWEQEIFDGTKRTFEAVKRQDYAEAIPVLENGKIVVIEQQQPHLKSFYSFIGGRVDAGETPLNAARRELREESGLESPEFFLWKRIQPYQKVIFEGYHYIARRCRYVGEPTMPEEEKITIHEMEFDELIRFVNECDTFRGMQSQGDFIRAKYDETERERLKKLFYG</sequence>
<dbReference type="Pfam" id="PF00293">
    <property type="entry name" value="NUDIX"/>
    <property type="match status" value="1"/>
</dbReference>
<comment type="caution">
    <text evidence="3">The sequence shown here is derived from an EMBL/GenBank/DDBJ whole genome shotgun (WGS) entry which is preliminary data.</text>
</comment>
<accession>A0A1F7VEX7</accession>
<keyword evidence="1" id="KW-0378">Hydrolase</keyword>
<dbReference type="Gene3D" id="3.90.79.10">
    <property type="entry name" value="Nucleoside Triphosphate Pyrophosphohydrolase"/>
    <property type="match status" value="1"/>
</dbReference>
<dbReference type="InterPro" id="IPR020084">
    <property type="entry name" value="NUDIX_hydrolase_CS"/>
</dbReference>
<dbReference type="InterPro" id="IPR000086">
    <property type="entry name" value="NUDIX_hydrolase_dom"/>
</dbReference>
<dbReference type="PROSITE" id="PS51462">
    <property type="entry name" value="NUDIX"/>
    <property type="match status" value="1"/>
</dbReference>
<evidence type="ECO:0000256" key="1">
    <source>
        <dbReference type="ARBA" id="ARBA00022801"/>
    </source>
</evidence>
<dbReference type="GO" id="GO:0016787">
    <property type="term" value="F:hydrolase activity"/>
    <property type="evidence" value="ECO:0007669"/>
    <property type="project" value="UniProtKB-KW"/>
</dbReference>
<evidence type="ECO:0000313" key="3">
    <source>
        <dbReference type="EMBL" id="OGL88564.1"/>
    </source>
</evidence>
<dbReference type="SUPFAM" id="SSF55811">
    <property type="entry name" value="Nudix"/>
    <property type="match status" value="1"/>
</dbReference>
<dbReference type="CDD" id="cd03424">
    <property type="entry name" value="NUDIX_ADPRase_Nudt5_UGPPase_Nudt14"/>
    <property type="match status" value="1"/>
</dbReference>
<dbReference type="PROSITE" id="PS00893">
    <property type="entry name" value="NUDIX_BOX"/>
    <property type="match status" value="1"/>
</dbReference>
<feature type="domain" description="Nudix hydrolase" evidence="2">
    <location>
        <begin position="43"/>
        <end position="173"/>
    </location>
</feature>
<organism evidence="3 4">
    <name type="scientific">Candidatus Uhrbacteria bacterium RIFCSPLOWO2_02_FULL_49_11</name>
    <dbReference type="NCBI Taxonomy" id="1802409"/>
    <lineage>
        <taxon>Bacteria</taxon>
        <taxon>Candidatus Uhriibacteriota</taxon>
    </lineage>
</organism>
<proteinExistence type="predicted"/>
<protein>
    <recommendedName>
        <fullName evidence="2">Nudix hydrolase domain-containing protein</fullName>
    </recommendedName>
</protein>
<dbReference type="InterPro" id="IPR015797">
    <property type="entry name" value="NUDIX_hydrolase-like_dom_sf"/>
</dbReference>
<gene>
    <name evidence="3" type="ORF">A3I42_02115</name>
</gene>
<evidence type="ECO:0000313" key="4">
    <source>
        <dbReference type="Proteomes" id="UP000178264"/>
    </source>
</evidence>
<reference evidence="3 4" key="1">
    <citation type="journal article" date="2016" name="Nat. Commun.">
        <title>Thousands of microbial genomes shed light on interconnected biogeochemical processes in an aquifer system.</title>
        <authorList>
            <person name="Anantharaman K."/>
            <person name="Brown C.T."/>
            <person name="Hug L.A."/>
            <person name="Sharon I."/>
            <person name="Castelle C.J."/>
            <person name="Probst A.J."/>
            <person name="Thomas B.C."/>
            <person name="Singh A."/>
            <person name="Wilkins M.J."/>
            <person name="Karaoz U."/>
            <person name="Brodie E.L."/>
            <person name="Williams K.H."/>
            <person name="Hubbard S.S."/>
            <person name="Banfield J.F."/>
        </authorList>
    </citation>
    <scope>NUCLEOTIDE SEQUENCE [LARGE SCALE GENOMIC DNA]</scope>
</reference>
<evidence type="ECO:0000259" key="2">
    <source>
        <dbReference type="PROSITE" id="PS51462"/>
    </source>
</evidence>
<dbReference type="AlphaFoldDB" id="A0A1F7VEX7"/>
<name>A0A1F7VEX7_9BACT</name>